<name>A0A7S3K0N2_9STRA</name>
<sequence length="232" mass="27004">MELYIPQGVQAASREIPIELVENGLLMKKEFISSDEEIELLRFIDNMPWESRLSRRTQHYGFRFDYATKRCIRAEFPVPPIFEKLIVSRLGWEFDENRLQCTVNEYFPGQGIAPHVDTHEAFADVIVALSLADGVALRLKSVVDEMPNIHVIWLEPRSLISYADKVRYAYTHGIISRKGDLIDGVWRPRHRRVSLTFRRTRLEDEQCQCKFPKVCDARGAPKFLPTRLKEKA</sequence>
<dbReference type="GO" id="GO:0032451">
    <property type="term" value="F:demethylase activity"/>
    <property type="evidence" value="ECO:0007669"/>
    <property type="project" value="TreeGrafter"/>
</dbReference>
<dbReference type="GO" id="GO:0070988">
    <property type="term" value="P:demethylation"/>
    <property type="evidence" value="ECO:0007669"/>
    <property type="project" value="InterPro"/>
</dbReference>
<dbReference type="InterPro" id="IPR005123">
    <property type="entry name" value="Oxoglu/Fe-dep_dioxygenase_dom"/>
</dbReference>
<gene>
    <name evidence="2" type="ORF">ALAG00032_LOCUS9831</name>
</gene>
<dbReference type="Gene3D" id="2.60.120.590">
    <property type="entry name" value="Alpha-ketoglutarate-dependent dioxygenase AlkB-like"/>
    <property type="match status" value="1"/>
</dbReference>
<evidence type="ECO:0000259" key="1">
    <source>
        <dbReference type="PROSITE" id="PS51471"/>
    </source>
</evidence>
<dbReference type="Pfam" id="PF13532">
    <property type="entry name" value="2OG-FeII_Oxy_2"/>
    <property type="match status" value="1"/>
</dbReference>
<dbReference type="GO" id="GO:0016491">
    <property type="term" value="F:oxidoreductase activity"/>
    <property type="evidence" value="ECO:0007669"/>
    <property type="project" value="TreeGrafter"/>
</dbReference>
<evidence type="ECO:0000313" key="2">
    <source>
        <dbReference type="EMBL" id="CAE0369068.1"/>
    </source>
</evidence>
<dbReference type="PANTHER" id="PTHR12463">
    <property type="entry name" value="OXYGENASE-RELATED"/>
    <property type="match status" value="1"/>
</dbReference>
<dbReference type="PROSITE" id="PS51471">
    <property type="entry name" value="FE2OG_OXY"/>
    <property type="match status" value="1"/>
</dbReference>
<protein>
    <recommendedName>
        <fullName evidence="1">Fe2OG dioxygenase domain-containing protein</fullName>
    </recommendedName>
</protein>
<proteinExistence type="predicted"/>
<dbReference type="AlphaFoldDB" id="A0A7S3K0N2"/>
<reference evidence="2" key="1">
    <citation type="submission" date="2021-01" db="EMBL/GenBank/DDBJ databases">
        <authorList>
            <person name="Corre E."/>
            <person name="Pelletier E."/>
            <person name="Niang G."/>
            <person name="Scheremetjew M."/>
            <person name="Finn R."/>
            <person name="Kale V."/>
            <person name="Holt S."/>
            <person name="Cochrane G."/>
            <person name="Meng A."/>
            <person name="Brown T."/>
            <person name="Cohen L."/>
        </authorList>
    </citation>
    <scope>NUCLEOTIDE SEQUENCE</scope>
    <source>
        <strain evidence="2">CCMP1510</strain>
    </source>
</reference>
<dbReference type="PANTHER" id="PTHR12463:SF1">
    <property type="entry name" value="2-OXOGLUTARATE AND FE-DEPENDENT OXYGENASE FAMILY PROTEIN"/>
    <property type="match status" value="1"/>
</dbReference>
<dbReference type="InterPro" id="IPR037151">
    <property type="entry name" value="AlkB-like_sf"/>
</dbReference>
<dbReference type="EMBL" id="HBIJ01014671">
    <property type="protein sequence ID" value="CAE0369068.1"/>
    <property type="molecule type" value="Transcribed_RNA"/>
</dbReference>
<organism evidence="2">
    <name type="scientific">Aureoumbra lagunensis</name>
    <dbReference type="NCBI Taxonomy" id="44058"/>
    <lineage>
        <taxon>Eukaryota</taxon>
        <taxon>Sar</taxon>
        <taxon>Stramenopiles</taxon>
        <taxon>Ochrophyta</taxon>
        <taxon>Pelagophyceae</taxon>
        <taxon>Pelagomonadales</taxon>
        <taxon>Aureoumbra</taxon>
    </lineage>
</organism>
<accession>A0A7S3K0N2</accession>
<dbReference type="InterPro" id="IPR032857">
    <property type="entry name" value="ALKBH4"/>
</dbReference>
<dbReference type="SUPFAM" id="SSF51197">
    <property type="entry name" value="Clavaminate synthase-like"/>
    <property type="match status" value="1"/>
</dbReference>
<feature type="domain" description="Fe2OG dioxygenase" evidence="1">
    <location>
        <begin position="95"/>
        <end position="201"/>
    </location>
</feature>
<dbReference type="InterPro" id="IPR027450">
    <property type="entry name" value="AlkB-like"/>
</dbReference>